<organism evidence="2 3">
    <name type="scientific">Trifolium subterraneum</name>
    <name type="common">Subterranean clover</name>
    <dbReference type="NCBI Taxonomy" id="3900"/>
    <lineage>
        <taxon>Eukaryota</taxon>
        <taxon>Viridiplantae</taxon>
        <taxon>Streptophyta</taxon>
        <taxon>Embryophyta</taxon>
        <taxon>Tracheophyta</taxon>
        <taxon>Spermatophyta</taxon>
        <taxon>Magnoliopsida</taxon>
        <taxon>eudicotyledons</taxon>
        <taxon>Gunneridae</taxon>
        <taxon>Pentapetalae</taxon>
        <taxon>rosids</taxon>
        <taxon>fabids</taxon>
        <taxon>Fabales</taxon>
        <taxon>Fabaceae</taxon>
        <taxon>Papilionoideae</taxon>
        <taxon>50 kb inversion clade</taxon>
        <taxon>NPAAA clade</taxon>
        <taxon>Hologalegina</taxon>
        <taxon>IRL clade</taxon>
        <taxon>Trifolieae</taxon>
        <taxon>Trifolium</taxon>
    </lineage>
</organism>
<dbReference type="EMBL" id="DF973126">
    <property type="protein sequence ID" value="GAU12782.1"/>
    <property type="molecule type" value="Genomic_DNA"/>
</dbReference>
<dbReference type="InterPro" id="IPR026960">
    <property type="entry name" value="RVT-Znf"/>
</dbReference>
<reference evidence="3" key="1">
    <citation type="journal article" date="2017" name="Front. Plant Sci.">
        <title>Climate Clever Clovers: New Paradigm to Reduce the Environmental Footprint of Ruminants by Breeding Low Methanogenic Forages Utilizing Haplotype Variation.</title>
        <authorList>
            <person name="Kaur P."/>
            <person name="Appels R."/>
            <person name="Bayer P.E."/>
            <person name="Keeble-Gagnere G."/>
            <person name="Wang J."/>
            <person name="Hirakawa H."/>
            <person name="Shirasawa K."/>
            <person name="Vercoe P."/>
            <person name="Stefanova K."/>
            <person name="Durmic Z."/>
            <person name="Nichols P."/>
            <person name="Revell C."/>
            <person name="Isobe S.N."/>
            <person name="Edwards D."/>
            <person name="Erskine W."/>
        </authorList>
    </citation>
    <scope>NUCLEOTIDE SEQUENCE [LARGE SCALE GENOMIC DNA]</scope>
    <source>
        <strain evidence="3">cv. Daliak</strain>
    </source>
</reference>
<evidence type="ECO:0000313" key="3">
    <source>
        <dbReference type="Proteomes" id="UP000242715"/>
    </source>
</evidence>
<evidence type="ECO:0000259" key="1">
    <source>
        <dbReference type="Pfam" id="PF13966"/>
    </source>
</evidence>
<sequence length="362" mass="41505">MSLERLELQNWQITCVLEVVLPCIPRVHDNEAYAGGRNESGLGILLRLEDTVEPSSRGEDRAGPDRRVAEAEKLMAIEEESQKRVESGDTTLFWTAVWIGDQPLRHKFPRLFGISSQQNEVIRNLGCVVNGQWSWALQWRRNFFVWEEEQYREFMEIIVSFVPSVHQDRWLWLGNCPHGFTANSAYLMLAGVYMTQRQDDPLAEYVFNNLWKCGAPSKACALGWQLLLDRIPTKNNLLKRRMIQEQQAICVLCNLTMETAPHLFLHCDCVAMAWYDITRWLGFVIVLPHNLLSSFAVLLSCAKNKKEKALDHSETCGSCTSRRGDVRWITGCSSLTKDGFVDSMTERKISGTRILRHQLALL</sequence>
<evidence type="ECO:0000313" key="2">
    <source>
        <dbReference type="EMBL" id="GAU12782.1"/>
    </source>
</evidence>
<dbReference type="PANTHER" id="PTHR36617">
    <property type="entry name" value="PROTEIN, PUTATIVE-RELATED"/>
    <property type="match status" value="1"/>
</dbReference>
<accession>A0A2Z6LV47</accession>
<proteinExistence type="predicted"/>
<gene>
    <name evidence="2" type="ORF">TSUD_72680</name>
</gene>
<dbReference type="PANTHER" id="PTHR36617:SF16">
    <property type="entry name" value="OS04G0516500 PROTEIN"/>
    <property type="match status" value="1"/>
</dbReference>
<dbReference type="Pfam" id="PF13966">
    <property type="entry name" value="zf-RVT"/>
    <property type="match status" value="1"/>
</dbReference>
<feature type="domain" description="Reverse transcriptase zinc-binding" evidence="1">
    <location>
        <begin position="192"/>
        <end position="274"/>
    </location>
</feature>
<protein>
    <recommendedName>
        <fullName evidence="1">Reverse transcriptase zinc-binding domain-containing protein</fullName>
    </recommendedName>
</protein>
<dbReference type="Proteomes" id="UP000242715">
    <property type="component" value="Unassembled WGS sequence"/>
</dbReference>
<dbReference type="OrthoDB" id="1743873at2759"/>
<keyword evidence="3" id="KW-1185">Reference proteome</keyword>
<name>A0A2Z6LV47_TRISU</name>
<dbReference type="AlphaFoldDB" id="A0A2Z6LV47"/>